<dbReference type="SMR" id="A0A0R0HUI7"/>
<proteinExistence type="predicted"/>
<evidence type="ECO:0000256" key="2">
    <source>
        <dbReference type="PROSITE-ProRule" id="PRU00235"/>
    </source>
</evidence>
<dbReference type="PANTHER" id="PTHR22870">
    <property type="entry name" value="REGULATOR OF CHROMOSOME CONDENSATION"/>
    <property type="match status" value="1"/>
</dbReference>
<dbReference type="EnsemblPlants" id="KRH30228">
    <property type="protein sequence ID" value="KRH30228"/>
    <property type="gene ID" value="GLYMA_11G169000"/>
</dbReference>
<sequence length="407" mass="43667">MIFGVGPELGGRGPDGLFGVIDGKEEGIQGYWKGNLPQVCTVLIAMKNGAQLLKYGRKGKPKFCPFRLSRICKDKVEAEVWIAGLKALISSGQGGRSKIDGWSDGGLILNSFRPDNTISKKSHVPPDGTNMQVKGSALDVFRVSVSSAPSTSSHGSAPDDYDALGDVYIWGEVTCENVKVGADKNVNYFSPRADVLLPRPLESNVVLDVHHIACGARHASLVTRQGEVFTWGEESGGCRGHGVGKNVFHSCAVTMAGELYTWGDGTHNVGLLGHGSDASHWIPKRIVSPSEGLQIAFVACGPWYTTLVTSIAQLFTFGDGTFGVLSHGDRQNVSYPREVESLLGLRTIVVTCGVWHTAAVEEIIATHSSTSISSGKLFTWGDGDKNRLGHRDKETRLKPTCVPAHID</sequence>
<evidence type="ECO:0000313" key="5">
    <source>
        <dbReference type="Proteomes" id="UP000008827"/>
    </source>
</evidence>
<keyword evidence="1" id="KW-0677">Repeat</keyword>
<dbReference type="EMBL" id="CM000844">
    <property type="protein sequence ID" value="KRH30228.1"/>
    <property type="molecule type" value="Genomic_DNA"/>
</dbReference>
<dbReference type="InterPro" id="IPR000408">
    <property type="entry name" value="Reg_chr_condens"/>
</dbReference>
<accession>A0A0R0HUI7</accession>
<feature type="repeat" description="RCC1" evidence="2">
    <location>
        <begin position="312"/>
        <end position="363"/>
    </location>
</feature>
<dbReference type="AlphaFoldDB" id="A0A0R0HUI7"/>
<dbReference type="PROSITE" id="PS50012">
    <property type="entry name" value="RCC1_3"/>
    <property type="match status" value="4"/>
</dbReference>
<reference evidence="4" key="2">
    <citation type="submission" date="2018-02" db="UniProtKB">
        <authorList>
            <consortium name="EnsemblPlants"/>
        </authorList>
    </citation>
    <scope>IDENTIFICATION</scope>
    <source>
        <strain evidence="4">Williams 82</strain>
    </source>
</reference>
<dbReference type="Gramene" id="KRH30228">
    <property type="protein sequence ID" value="KRH30228"/>
    <property type="gene ID" value="GLYMA_11G169000"/>
</dbReference>
<dbReference type="Gene3D" id="2.130.10.30">
    <property type="entry name" value="Regulator of chromosome condensation 1/beta-lactamase-inhibitor protein II"/>
    <property type="match status" value="2"/>
</dbReference>
<dbReference type="SUPFAM" id="SSF50985">
    <property type="entry name" value="RCC1/BLIP-II"/>
    <property type="match status" value="1"/>
</dbReference>
<reference evidence="3" key="3">
    <citation type="submission" date="2018-07" db="EMBL/GenBank/DDBJ databases">
        <title>WGS assembly of Glycine max.</title>
        <authorList>
            <person name="Schmutz J."/>
            <person name="Cannon S."/>
            <person name="Schlueter J."/>
            <person name="Ma J."/>
            <person name="Mitros T."/>
            <person name="Nelson W."/>
            <person name="Hyten D."/>
            <person name="Song Q."/>
            <person name="Thelen J."/>
            <person name="Cheng J."/>
            <person name="Xu D."/>
            <person name="Hellsten U."/>
            <person name="May G."/>
            <person name="Yu Y."/>
            <person name="Sakurai T."/>
            <person name="Umezawa T."/>
            <person name="Bhattacharyya M."/>
            <person name="Sandhu D."/>
            <person name="Valliyodan B."/>
            <person name="Lindquist E."/>
            <person name="Peto M."/>
            <person name="Grant D."/>
            <person name="Shu S."/>
            <person name="Goodstein D."/>
            <person name="Barry K."/>
            <person name="Futrell-Griggs M."/>
            <person name="Abernathy B."/>
            <person name="Du J."/>
            <person name="Tian Z."/>
            <person name="Zhu L."/>
            <person name="Gill N."/>
            <person name="Joshi T."/>
            <person name="Libault M."/>
            <person name="Sethuraman A."/>
            <person name="Zhang X."/>
            <person name="Shinozaki K."/>
            <person name="Nguyen H."/>
            <person name="Wing R."/>
            <person name="Cregan P."/>
            <person name="Specht J."/>
            <person name="Grimwood J."/>
            <person name="Rokhsar D."/>
            <person name="Stacey G."/>
            <person name="Shoemaker R."/>
            <person name="Jackson S."/>
        </authorList>
    </citation>
    <scope>NUCLEOTIDE SEQUENCE</scope>
    <source>
        <tissue evidence="3">Callus</tissue>
    </source>
</reference>
<feature type="repeat" description="RCC1" evidence="2">
    <location>
        <begin position="375"/>
        <end position="407"/>
    </location>
</feature>
<dbReference type="InterPro" id="IPR051210">
    <property type="entry name" value="Ub_ligase/GEF_domain"/>
</dbReference>
<evidence type="ECO:0000313" key="3">
    <source>
        <dbReference type="EMBL" id="KRH30228.1"/>
    </source>
</evidence>
<reference evidence="3 4" key="1">
    <citation type="journal article" date="2010" name="Nature">
        <title>Genome sequence of the palaeopolyploid soybean.</title>
        <authorList>
            <person name="Schmutz J."/>
            <person name="Cannon S.B."/>
            <person name="Schlueter J."/>
            <person name="Ma J."/>
            <person name="Mitros T."/>
            <person name="Nelson W."/>
            <person name="Hyten D.L."/>
            <person name="Song Q."/>
            <person name="Thelen J.J."/>
            <person name="Cheng J."/>
            <person name="Xu D."/>
            <person name="Hellsten U."/>
            <person name="May G.D."/>
            <person name="Yu Y."/>
            <person name="Sakurai T."/>
            <person name="Umezawa T."/>
            <person name="Bhattacharyya M.K."/>
            <person name="Sandhu D."/>
            <person name="Valliyodan B."/>
            <person name="Lindquist E."/>
            <person name="Peto M."/>
            <person name="Grant D."/>
            <person name="Shu S."/>
            <person name="Goodstein D."/>
            <person name="Barry K."/>
            <person name="Futrell-Griggs M."/>
            <person name="Abernathy B."/>
            <person name="Du J."/>
            <person name="Tian Z."/>
            <person name="Zhu L."/>
            <person name="Gill N."/>
            <person name="Joshi T."/>
            <person name="Libault M."/>
            <person name="Sethuraman A."/>
            <person name="Zhang X.-C."/>
            <person name="Shinozaki K."/>
            <person name="Nguyen H.T."/>
            <person name="Wing R.A."/>
            <person name="Cregan P."/>
            <person name="Specht J."/>
            <person name="Grimwood J."/>
            <person name="Rokhsar D."/>
            <person name="Stacey G."/>
            <person name="Shoemaker R.C."/>
            <person name="Jackson S.A."/>
        </authorList>
    </citation>
    <scope>NUCLEOTIDE SEQUENCE</scope>
    <source>
        <strain evidence="4">cv. Williams 82</strain>
        <tissue evidence="3">Callus</tissue>
    </source>
</reference>
<evidence type="ECO:0008006" key="6">
    <source>
        <dbReference type="Google" id="ProtNLM"/>
    </source>
</evidence>
<feature type="repeat" description="RCC1" evidence="2">
    <location>
        <begin position="257"/>
        <end position="311"/>
    </location>
</feature>
<feature type="repeat" description="RCC1" evidence="2">
    <location>
        <begin position="165"/>
        <end position="225"/>
    </location>
</feature>
<organism evidence="3">
    <name type="scientific">Glycine max</name>
    <name type="common">Soybean</name>
    <name type="synonym">Glycine hispida</name>
    <dbReference type="NCBI Taxonomy" id="3847"/>
    <lineage>
        <taxon>Eukaryota</taxon>
        <taxon>Viridiplantae</taxon>
        <taxon>Streptophyta</taxon>
        <taxon>Embryophyta</taxon>
        <taxon>Tracheophyta</taxon>
        <taxon>Spermatophyta</taxon>
        <taxon>Magnoliopsida</taxon>
        <taxon>eudicotyledons</taxon>
        <taxon>Gunneridae</taxon>
        <taxon>Pentapetalae</taxon>
        <taxon>rosids</taxon>
        <taxon>fabids</taxon>
        <taxon>Fabales</taxon>
        <taxon>Fabaceae</taxon>
        <taxon>Papilionoideae</taxon>
        <taxon>50 kb inversion clade</taxon>
        <taxon>NPAAA clade</taxon>
        <taxon>indigoferoid/millettioid clade</taxon>
        <taxon>Phaseoleae</taxon>
        <taxon>Glycine</taxon>
        <taxon>Glycine subgen. Soja</taxon>
    </lineage>
</organism>
<evidence type="ECO:0000313" key="4">
    <source>
        <dbReference type="EnsemblPlants" id="KRH30228"/>
    </source>
</evidence>
<dbReference type="Proteomes" id="UP000008827">
    <property type="component" value="Chromosome 11"/>
</dbReference>
<evidence type="ECO:0000256" key="1">
    <source>
        <dbReference type="ARBA" id="ARBA00022737"/>
    </source>
</evidence>
<dbReference type="Pfam" id="PF13540">
    <property type="entry name" value="RCC1_2"/>
    <property type="match status" value="1"/>
</dbReference>
<keyword evidence="5" id="KW-1185">Reference proteome</keyword>
<gene>
    <name evidence="3" type="ORF">GLYMA_11G169000</name>
</gene>
<protein>
    <recommendedName>
        <fullName evidence="6">PH domain-containing protein</fullName>
    </recommendedName>
</protein>
<dbReference type="Pfam" id="PF00415">
    <property type="entry name" value="RCC1"/>
    <property type="match status" value="3"/>
</dbReference>
<dbReference type="InterPro" id="IPR009091">
    <property type="entry name" value="RCC1/BLIP-II"/>
</dbReference>
<dbReference type="InParanoid" id="A0A0R0HUI7"/>
<dbReference type="STRING" id="3847.A0A0R0HUI7"/>
<dbReference type="PANTHER" id="PTHR22870:SF355">
    <property type="entry name" value="CHROMOSOME CONDENSATION REGULATOR RCC1 REPEAT PROTEIN"/>
    <property type="match status" value="1"/>
</dbReference>
<name>A0A0R0HUI7_SOYBN</name>